<keyword evidence="14" id="KW-0862">Zinc</keyword>
<keyword evidence="30" id="KW-1185">Reference proteome</keyword>
<dbReference type="FunFam" id="3.30.40.10:FF:000051">
    <property type="entry name" value="RBR-type E3 ubiquitin transferase"/>
    <property type="match status" value="1"/>
</dbReference>
<keyword evidence="7" id="KW-0808">Transferase</keyword>
<evidence type="ECO:0000259" key="27">
    <source>
        <dbReference type="PROSITE" id="PS50089"/>
    </source>
</evidence>
<dbReference type="SMART" id="SM00647">
    <property type="entry name" value="IBR"/>
    <property type="match status" value="1"/>
</dbReference>
<evidence type="ECO:0000256" key="24">
    <source>
        <dbReference type="PROSITE-ProRule" id="PRU00175"/>
    </source>
</evidence>
<reference evidence="29 30" key="1">
    <citation type="submission" date="2020-08" db="EMBL/GenBank/DDBJ databases">
        <title>Aphidius gifuensis genome sequencing and assembly.</title>
        <authorList>
            <person name="Du Z."/>
        </authorList>
    </citation>
    <scope>NUCLEOTIDE SEQUENCE [LARGE SCALE GENOMIC DNA]</scope>
    <source>
        <strain evidence="29">YNYX2018</strain>
        <tissue evidence="29">Adults</tissue>
    </source>
</reference>
<feature type="compositionally biased region" description="Acidic residues" evidence="25">
    <location>
        <begin position="48"/>
        <end position="57"/>
    </location>
</feature>
<dbReference type="PANTHER" id="PTHR11685">
    <property type="entry name" value="RBR FAMILY RING FINGER AND IBR DOMAIN-CONTAINING"/>
    <property type="match status" value="1"/>
</dbReference>
<evidence type="ECO:0000256" key="19">
    <source>
        <dbReference type="ARBA" id="ARBA00038342"/>
    </source>
</evidence>
<dbReference type="GO" id="GO:0016567">
    <property type="term" value="P:protein ubiquitination"/>
    <property type="evidence" value="ECO:0007669"/>
    <property type="project" value="InterPro"/>
</dbReference>
<feature type="region of interest" description="Disordered" evidence="25">
    <location>
        <begin position="684"/>
        <end position="703"/>
    </location>
</feature>
<dbReference type="CDD" id="cd20352">
    <property type="entry name" value="Rcat_RBR_RNF144"/>
    <property type="match status" value="1"/>
</dbReference>
<sequence>METQALHVTETKTLSSSLMSNTEKCIDNDEITPEMEDQLLSDNFSEDQVLEDEDDAQSEGSIRLRYSDVEADDDENADKSSGASESALNNPLKKIHDDMANESSVVRDDNLIPIYTNGINDDLDKIDFTEDDTLLGINFCNNDDNENDLLSVKEIIDKTITLNQFSQSAYDNSWRLGGKSSRYRHKNYHNFLRISNFKQLQNNSYIPDTLNLNYYNIRKTCERLKNSTNENVNSNDKKVYLNKKNTSLLPPSSSSSSSPPKFMTKIFPPISKIQTNDNVIIKSKNDMIDEKLDNPKNNISNVDIIEKNNKMTDKNFDQGTDESTDSLQFELPKKQVNGILDNINIDKSQLVNNKNTTTATTTTTEVTVSSSDDIEKNPNKNVEIITNGVESTEVVENIDTKNDNTEIEATKTDESSDSGFVSTSASVTENDEILKDTNEELIKDKIVINEQPPILTPEIEIEQENKNNNVNEIMEINNSEIIVTEINKNEECIHVLEREEPTLNVSTNDLEKTEETIITDDSKLVESMDIVTIDEVTVGSNVEKIDKIEEKSNDVDVKTTSSDNEKVDMIVDDQESIGTSNNEISVINQEQQVDSPDGSSKQQCNKRKRKSIKTIGDSLDPARSSNWINIGKTNLRKCETTVGLSTLTIDRPINRSRVCSRCSSLLSLASSSRYSLAAGNFVPTTSTTTSSSSSSSSSTTTTITTPKKNIKQYLCKICLVDVSFNQTFRIEGCGCYYCKDCMKNYVEFEIEEGAYEISCPDSQCDWSSVLTLKEISSLVTPELMEKHHKFRLNRDVSMDKDRAWCPRAGCETICSVKNGNNSDGDSGDDGSAVTPGPVHCPNCSTDFCSICREPWHNGQCPNLPLGIPFDNDHIKCCPMCSVPIEKDEGCAQMMCKRCKHVFCWYCLASLDDDFLLRHYDKGPCKNKLGHSRASVIWHRTQVIGIFAGFGLLLLVASPLLLLAAPCIVCCKCRVCGTSRLDQDGGNHEDTST</sequence>
<feature type="region of interest" description="Disordered" evidence="25">
    <location>
        <begin position="1"/>
        <end position="21"/>
    </location>
</feature>
<feature type="domain" description="RING-type" evidence="27">
    <location>
        <begin position="715"/>
        <end position="760"/>
    </location>
</feature>
<evidence type="ECO:0000313" key="29">
    <source>
        <dbReference type="EMBL" id="KAF7991205.1"/>
    </source>
</evidence>
<keyword evidence="15" id="KW-0832">Ubl conjugation</keyword>
<evidence type="ECO:0000256" key="25">
    <source>
        <dbReference type="SAM" id="MobiDB-lite"/>
    </source>
</evidence>
<dbReference type="GO" id="GO:0006915">
    <property type="term" value="P:apoptotic process"/>
    <property type="evidence" value="ECO:0007669"/>
    <property type="project" value="UniProtKB-KW"/>
</dbReference>
<evidence type="ECO:0000256" key="14">
    <source>
        <dbReference type="ARBA" id="ARBA00022833"/>
    </source>
</evidence>
<dbReference type="CDD" id="cd16632">
    <property type="entry name" value="mRING-HC-C4C4_RBR_RNF144"/>
    <property type="match status" value="1"/>
</dbReference>
<keyword evidence="12 24" id="KW-0863">Zinc-finger</keyword>
<evidence type="ECO:0000256" key="13">
    <source>
        <dbReference type="ARBA" id="ARBA00022786"/>
    </source>
</evidence>
<comment type="caution">
    <text evidence="29">The sequence shown here is derived from an EMBL/GenBank/DDBJ whole genome shotgun (WGS) entry which is preliminary data.</text>
</comment>
<keyword evidence="11" id="KW-0677">Repeat</keyword>
<dbReference type="InterPro" id="IPR013083">
    <property type="entry name" value="Znf_RING/FYVE/PHD"/>
</dbReference>
<evidence type="ECO:0000256" key="10">
    <source>
        <dbReference type="ARBA" id="ARBA00022723"/>
    </source>
</evidence>
<dbReference type="FunFam" id="1.20.120.1750:FF:000010">
    <property type="entry name" value="RBR-type E3 ubiquitin transferase"/>
    <property type="match status" value="1"/>
</dbReference>
<feature type="region of interest" description="Disordered" evidence="25">
    <location>
        <begin position="590"/>
        <end position="616"/>
    </location>
</feature>
<evidence type="ECO:0000256" key="12">
    <source>
        <dbReference type="ARBA" id="ARBA00022771"/>
    </source>
</evidence>
<feature type="region of interest" description="Disordered" evidence="25">
    <location>
        <begin position="48"/>
        <end position="95"/>
    </location>
</feature>
<comment type="pathway">
    <text evidence="4">Protein modification; protein ubiquitination.</text>
</comment>
<dbReference type="CDD" id="cd20349">
    <property type="entry name" value="BRcat_RBR_RNF144"/>
    <property type="match status" value="1"/>
</dbReference>
<evidence type="ECO:0000256" key="5">
    <source>
        <dbReference type="ARBA" id="ARBA00012251"/>
    </source>
</evidence>
<evidence type="ECO:0000256" key="11">
    <source>
        <dbReference type="ARBA" id="ARBA00022737"/>
    </source>
</evidence>
<dbReference type="PROSITE" id="PS00518">
    <property type="entry name" value="ZF_RING_1"/>
    <property type="match status" value="1"/>
</dbReference>
<dbReference type="OrthoDB" id="2434995at2759"/>
<evidence type="ECO:0000256" key="26">
    <source>
        <dbReference type="SAM" id="Phobius"/>
    </source>
</evidence>
<feature type="compositionally biased region" description="Polar residues" evidence="25">
    <location>
        <begin position="590"/>
        <end position="603"/>
    </location>
</feature>
<keyword evidence="17" id="KW-0496">Mitochondrion</keyword>
<dbReference type="Proteomes" id="UP000639338">
    <property type="component" value="Unassembled WGS sequence"/>
</dbReference>
<evidence type="ECO:0000259" key="28">
    <source>
        <dbReference type="PROSITE" id="PS51873"/>
    </source>
</evidence>
<dbReference type="PROSITE" id="PS51873">
    <property type="entry name" value="TRIAD"/>
    <property type="match status" value="1"/>
</dbReference>
<protein>
    <recommendedName>
        <fullName evidence="22">E3 ubiquitin-protein ligase RNF144B</fullName>
        <ecNumber evidence="5">2.3.2.31</ecNumber>
    </recommendedName>
    <alternativeName>
        <fullName evidence="23">RING finger protein 144B</fullName>
    </alternativeName>
</protein>
<proteinExistence type="inferred from homology"/>
<dbReference type="Pfam" id="PF01485">
    <property type="entry name" value="IBR"/>
    <property type="match status" value="1"/>
</dbReference>
<dbReference type="AlphaFoldDB" id="A0A835CSF4"/>
<evidence type="ECO:0000256" key="4">
    <source>
        <dbReference type="ARBA" id="ARBA00004906"/>
    </source>
</evidence>
<evidence type="ECO:0000256" key="1">
    <source>
        <dbReference type="ARBA" id="ARBA00001798"/>
    </source>
</evidence>
<evidence type="ECO:0000256" key="21">
    <source>
        <dbReference type="ARBA" id="ARBA00061765"/>
    </source>
</evidence>
<keyword evidence="6" id="KW-0963">Cytoplasm</keyword>
<dbReference type="Gene3D" id="1.20.120.1750">
    <property type="match status" value="1"/>
</dbReference>
<evidence type="ECO:0000256" key="17">
    <source>
        <dbReference type="ARBA" id="ARBA00023128"/>
    </source>
</evidence>
<feature type="compositionally biased region" description="Low complexity" evidence="25">
    <location>
        <begin position="247"/>
        <end position="260"/>
    </location>
</feature>
<evidence type="ECO:0000256" key="15">
    <source>
        <dbReference type="ARBA" id="ARBA00022843"/>
    </source>
</evidence>
<comment type="function">
    <text evidence="20">E3 ubiquitin-protein ligase which accepts ubiquitin from E2 ubiquitin-conjugating enzymes UBE2L3 and UBE2L6 in the form of a thioester and then directly transfers the ubiquitin to targeted substrates such as LCMT2, thereby promoting their degradation. Induces apoptosis via a p53/TP53-dependent but caspase-independent mechanism. Plays a crucial role in maintaining the genomic stability by controlling the degradation of multiple proteins involved in mitotic progression and DNA damage. Regulates epithelial homeostasis by mediating degradation of CDKN1A and isoform 2 of TP63. Plays a regulatory role in innate immunity by negatively regulating IRF3 activation and IFN-beta production. Mechanistically, inhibits TBK1 phosphorylation and 'Lys-63'-linked polyubiquitination independently of its E3 ligase activity. Alternatively, promotes 'Lys-27' and 'Lys-33'-linked ubiquitination of IFIH1/MDA5, promoting selective autophagic degradation of IFIH1/MDA5 to inhibit antiviral response.</text>
</comment>
<evidence type="ECO:0000256" key="23">
    <source>
        <dbReference type="ARBA" id="ARBA00078867"/>
    </source>
</evidence>
<dbReference type="Gene3D" id="3.30.40.10">
    <property type="entry name" value="Zinc/RING finger domain, C3HC4 (zinc finger)"/>
    <property type="match status" value="1"/>
</dbReference>
<dbReference type="PROSITE" id="PS50089">
    <property type="entry name" value="ZF_RING_2"/>
    <property type="match status" value="1"/>
</dbReference>
<dbReference type="InterPro" id="IPR002867">
    <property type="entry name" value="IBR_dom"/>
</dbReference>
<dbReference type="GO" id="GO:0061630">
    <property type="term" value="F:ubiquitin protein ligase activity"/>
    <property type="evidence" value="ECO:0007669"/>
    <property type="project" value="UniProtKB-EC"/>
</dbReference>
<comment type="catalytic activity">
    <reaction evidence="1">
        <text>[E2 ubiquitin-conjugating enzyme]-S-ubiquitinyl-L-cysteine + [acceptor protein]-L-lysine = [E2 ubiquitin-conjugating enzyme]-L-cysteine + [acceptor protein]-N(6)-ubiquitinyl-L-lysine.</text>
        <dbReference type="EC" id="2.3.2.31"/>
    </reaction>
</comment>
<evidence type="ECO:0000256" key="22">
    <source>
        <dbReference type="ARBA" id="ARBA00069720"/>
    </source>
</evidence>
<evidence type="ECO:0000256" key="9">
    <source>
        <dbReference type="ARBA" id="ARBA00022703"/>
    </source>
</evidence>
<evidence type="ECO:0000313" key="30">
    <source>
        <dbReference type="Proteomes" id="UP000639338"/>
    </source>
</evidence>
<keyword evidence="16 26" id="KW-1133">Transmembrane helix</keyword>
<dbReference type="SUPFAM" id="SSF57850">
    <property type="entry name" value="RING/U-box"/>
    <property type="match status" value="3"/>
</dbReference>
<dbReference type="GO" id="GO:0008270">
    <property type="term" value="F:zinc ion binding"/>
    <property type="evidence" value="ECO:0007669"/>
    <property type="project" value="UniProtKB-KW"/>
</dbReference>
<comment type="subcellular location">
    <subcellularLocation>
        <location evidence="3">Cytoplasm</location>
    </subcellularLocation>
    <subcellularLocation>
        <location evidence="2">Mitochondrion membrane</location>
        <topology evidence="2">Single-pass membrane protein</topology>
    </subcellularLocation>
</comment>
<keyword evidence="9" id="KW-0053">Apoptosis</keyword>
<evidence type="ECO:0000256" key="2">
    <source>
        <dbReference type="ARBA" id="ARBA00004304"/>
    </source>
</evidence>
<feature type="compositionally biased region" description="Polar residues" evidence="25">
    <location>
        <begin position="11"/>
        <end position="21"/>
    </location>
</feature>
<gene>
    <name evidence="29" type="ORF">HCN44_002767</name>
</gene>
<evidence type="ECO:0000256" key="18">
    <source>
        <dbReference type="ARBA" id="ARBA00023136"/>
    </source>
</evidence>
<dbReference type="GO" id="GO:0031966">
    <property type="term" value="C:mitochondrial membrane"/>
    <property type="evidence" value="ECO:0007669"/>
    <property type="project" value="UniProtKB-SubCell"/>
</dbReference>
<dbReference type="Pfam" id="PF22191">
    <property type="entry name" value="IBR_1"/>
    <property type="match status" value="1"/>
</dbReference>
<dbReference type="InterPro" id="IPR044066">
    <property type="entry name" value="TRIAD_supradom"/>
</dbReference>
<feature type="compositionally biased region" description="Polar residues" evidence="25">
    <location>
        <begin position="79"/>
        <end position="89"/>
    </location>
</feature>
<dbReference type="InterPro" id="IPR001841">
    <property type="entry name" value="Znf_RING"/>
</dbReference>
<feature type="transmembrane region" description="Helical" evidence="26">
    <location>
        <begin position="942"/>
        <end position="970"/>
    </location>
</feature>
<evidence type="ECO:0000256" key="20">
    <source>
        <dbReference type="ARBA" id="ARBA00060040"/>
    </source>
</evidence>
<keyword evidence="10" id="KW-0479">Metal-binding</keyword>
<comment type="subunit">
    <text evidence="21">Interacts with UBE2L3, UBE2L6 and LCMT2, as well as with BAX. Interacts with TBK1; this interaction inhibits TBK1 phosphorylation and 'Lys-63'-linked polyubiquitination.</text>
</comment>
<evidence type="ECO:0000256" key="3">
    <source>
        <dbReference type="ARBA" id="ARBA00004496"/>
    </source>
</evidence>
<evidence type="ECO:0000256" key="8">
    <source>
        <dbReference type="ARBA" id="ARBA00022692"/>
    </source>
</evidence>
<evidence type="ECO:0000256" key="16">
    <source>
        <dbReference type="ARBA" id="ARBA00022989"/>
    </source>
</evidence>
<dbReference type="EC" id="2.3.2.31" evidence="5"/>
<feature type="domain" description="RING-type" evidence="28">
    <location>
        <begin position="711"/>
        <end position="928"/>
    </location>
</feature>
<evidence type="ECO:0000256" key="6">
    <source>
        <dbReference type="ARBA" id="ARBA00022490"/>
    </source>
</evidence>
<feature type="region of interest" description="Disordered" evidence="25">
    <location>
        <begin position="228"/>
        <end position="261"/>
    </location>
</feature>
<dbReference type="InterPro" id="IPR017907">
    <property type="entry name" value="Znf_RING_CS"/>
</dbReference>
<name>A0A835CSF4_APHGI</name>
<dbReference type="InterPro" id="IPR031127">
    <property type="entry name" value="E3_UB_ligase_RBR"/>
</dbReference>
<keyword evidence="18 26" id="KW-0472">Membrane</keyword>
<dbReference type="EMBL" id="JACMRX010000004">
    <property type="protein sequence ID" value="KAF7991205.1"/>
    <property type="molecule type" value="Genomic_DNA"/>
</dbReference>
<organism evidence="29 30">
    <name type="scientific">Aphidius gifuensis</name>
    <name type="common">Parasitoid wasp</name>
    <dbReference type="NCBI Taxonomy" id="684658"/>
    <lineage>
        <taxon>Eukaryota</taxon>
        <taxon>Metazoa</taxon>
        <taxon>Ecdysozoa</taxon>
        <taxon>Arthropoda</taxon>
        <taxon>Hexapoda</taxon>
        <taxon>Insecta</taxon>
        <taxon>Pterygota</taxon>
        <taxon>Neoptera</taxon>
        <taxon>Endopterygota</taxon>
        <taxon>Hymenoptera</taxon>
        <taxon>Apocrita</taxon>
        <taxon>Ichneumonoidea</taxon>
        <taxon>Braconidae</taxon>
        <taxon>Aphidiinae</taxon>
        <taxon>Aphidius</taxon>
    </lineage>
</organism>
<accession>A0A835CSF4</accession>
<keyword evidence="8 26" id="KW-0812">Transmembrane</keyword>
<evidence type="ECO:0000256" key="7">
    <source>
        <dbReference type="ARBA" id="ARBA00022679"/>
    </source>
</evidence>
<comment type="similarity">
    <text evidence="19">Belongs to the RBR family. RNF144 subfamily.</text>
</comment>
<keyword evidence="13" id="KW-0833">Ubl conjugation pathway</keyword>